<dbReference type="SUPFAM" id="SSF88659">
    <property type="entry name" value="Sigma3 and sigma4 domains of RNA polymerase sigma factors"/>
    <property type="match status" value="1"/>
</dbReference>
<dbReference type="SUPFAM" id="SSF88946">
    <property type="entry name" value="Sigma2 domain of RNA polymerase sigma factors"/>
    <property type="match status" value="1"/>
</dbReference>
<reference evidence="7 8" key="1">
    <citation type="submission" date="2020-08" db="EMBL/GenBank/DDBJ databases">
        <title>Aquariorum lacteus gen. nov., sp. nov., a new member of the family Comamonadaceae, isolated from freshwater aquarium.</title>
        <authorList>
            <person name="Chun S.-J."/>
        </authorList>
    </citation>
    <scope>NUCLEOTIDE SEQUENCE [LARGE SCALE GENOMIC DNA]</scope>
    <source>
        <strain evidence="7 8">SJAQ100</strain>
    </source>
</reference>
<dbReference type="PANTHER" id="PTHR43133">
    <property type="entry name" value="RNA POLYMERASE ECF-TYPE SIGMA FACTO"/>
    <property type="match status" value="1"/>
</dbReference>
<keyword evidence="3" id="KW-0731">Sigma factor</keyword>
<keyword evidence="8" id="KW-1185">Reference proteome</keyword>
<gene>
    <name evidence="7" type="ORF">H4F90_08690</name>
</gene>
<dbReference type="Pfam" id="PF04542">
    <property type="entry name" value="Sigma70_r2"/>
    <property type="match status" value="1"/>
</dbReference>
<dbReference type="InterPro" id="IPR013324">
    <property type="entry name" value="RNA_pol_sigma_r3/r4-like"/>
</dbReference>
<dbReference type="GO" id="GO:0016987">
    <property type="term" value="F:sigma factor activity"/>
    <property type="evidence" value="ECO:0007669"/>
    <property type="project" value="UniProtKB-KW"/>
</dbReference>
<dbReference type="Gene3D" id="1.10.10.10">
    <property type="entry name" value="Winged helix-like DNA-binding domain superfamily/Winged helix DNA-binding domain"/>
    <property type="match status" value="1"/>
</dbReference>
<dbReference type="EMBL" id="JACIVI010000002">
    <property type="protein sequence ID" value="MBB1162056.1"/>
    <property type="molecule type" value="Genomic_DNA"/>
</dbReference>
<dbReference type="Pfam" id="PF08281">
    <property type="entry name" value="Sigma70_r4_2"/>
    <property type="match status" value="1"/>
</dbReference>
<dbReference type="Gene3D" id="1.10.1740.10">
    <property type="match status" value="1"/>
</dbReference>
<accession>A0A839HK33</accession>
<dbReference type="InterPro" id="IPR014284">
    <property type="entry name" value="RNA_pol_sigma-70_dom"/>
</dbReference>
<keyword evidence="2" id="KW-0805">Transcription regulation</keyword>
<keyword evidence="4" id="KW-0804">Transcription</keyword>
<dbReference type="InterPro" id="IPR039425">
    <property type="entry name" value="RNA_pol_sigma-70-like"/>
</dbReference>
<comment type="caution">
    <text evidence="7">The sequence shown here is derived from an EMBL/GenBank/DDBJ whole genome shotgun (WGS) entry which is preliminary data.</text>
</comment>
<dbReference type="InterPro" id="IPR036388">
    <property type="entry name" value="WH-like_DNA-bd_sf"/>
</dbReference>
<evidence type="ECO:0000313" key="8">
    <source>
        <dbReference type="Proteomes" id="UP000586093"/>
    </source>
</evidence>
<evidence type="ECO:0000256" key="4">
    <source>
        <dbReference type="ARBA" id="ARBA00023163"/>
    </source>
</evidence>
<proteinExistence type="inferred from homology"/>
<evidence type="ECO:0000313" key="7">
    <source>
        <dbReference type="EMBL" id="MBB1162056.1"/>
    </source>
</evidence>
<dbReference type="AlphaFoldDB" id="A0A839HK33"/>
<evidence type="ECO:0000256" key="2">
    <source>
        <dbReference type="ARBA" id="ARBA00023015"/>
    </source>
</evidence>
<evidence type="ECO:0000259" key="5">
    <source>
        <dbReference type="Pfam" id="PF04542"/>
    </source>
</evidence>
<dbReference type="GO" id="GO:0003677">
    <property type="term" value="F:DNA binding"/>
    <property type="evidence" value="ECO:0007669"/>
    <property type="project" value="InterPro"/>
</dbReference>
<dbReference type="CDD" id="cd06171">
    <property type="entry name" value="Sigma70_r4"/>
    <property type="match status" value="1"/>
</dbReference>
<dbReference type="InterPro" id="IPR007627">
    <property type="entry name" value="RNA_pol_sigma70_r2"/>
</dbReference>
<dbReference type="NCBIfam" id="TIGR02937">
    <property type="entry name" value="sigma70-ECF"/>
    <property type="match status" value="1"/>
</dbReference>
<evidence type="ECO:0000256" key="1">
    <source>
        <dbReference type="ARBA" id="ARBA00010641"/>
    </source>
</evidence>
<evidence type="ECO:0000256" key="3">
    <source>
        <dbReference type="ARBA" id="ARBA00023082"/>
    </source>
</evidence>
<dbReference type="Proteomes" id="UP000586093">
    <property type="component" value="Unassembled WGS sequence"/>
</dbReference>
<evidence type="ECO:0000259" key="6">
    <source>
        <dbReference type="Pfam" id="PF08281"/>
    </source>
</evidence>
<organism evidence="7 8">
    <name type="scientific">Aquariibacter albus</name>
    <dbReference type="NCBI Taxonomy" id="2759899"/>
    <lineage>
        <taxon>Bacteria</taxon>
        <taxon>Pseudomonadati</taxon>
        <taxon>Pseudomonadota</taxon>
        <taxon>Betaproteobacteria</taxon>
        <taxon>Burkholderiales</taxon>
        <taxon>Sphaerotilaceae</taxon>
        <taxon>Aquariibacter</taxon>
    </lineage>
</organism>
<name>A0A839HK33_9BURK</name>
<feature type="domain" description="RNA polymerase sigma-70 region 2" evidence="5">
    <location>
        <begin position="47"/>
        <end position="116"/>
    </location>
</feature>
<protein>
    <submittedName>
        <fullName evidence="7">RNA polymerase sigma factor</fullName>
    </submittedName>
</protein>
<dbReference type="InterPro" id="IPR013249">
    <property type="entry name" value="RNA_pol_sigma70_r4_t2"/>
</dbReference>
<dbReference type="GO" id="GO:0006352">
    <property type="term" value="P:DNA-templated transcription initiation"/>
    <property type="evidence" value="ECO:0007669"/>
    <property type="project" value="InterPro"/>
</dbReference>
<sequence length="221" mass="25268">MNTLVLPTGLESVAASLRVTVPVAEPDRMVQLIRRIQERDRQALRELYVGYSARIRNYAMRVLHDEHAAEDVAHDVFLRVWRYASSYDPEKVGRPEAWLFQIARNQAMNHAVQRARITQLDQEDGESTDITAWQDGHEDGRDRLFDRVSARSEAFAQALRALPSHYRQVLFLRFHHDLSNPEIAAQLGLPVGTVKTWLRRGLIQLRATLRVQLDPVAGAAE</sequence>
<feature type="domain" description="RNA polymerase sigma factor 70 region 4 type 2" evidence="6">
    <location>
        <begin position="153"/>
        <end position="205"/>
    </location>
</feature>
<dbReference type="InterPro" id="IPR013325">
    <property type="entry name" value="RNA_pol_sigma_r2"/>
</dbReference>
<dbReference type="RefSeq" id="WP_182663588.1">
    <property type="nucleotide sequence ID" value="NZ_JACIVI010000002.1"/>
</dbReference>
<dbReference type="PANTHER" id="PTHR43133:SF62">
    <property type="entry name" value="RNA POLYMERASE SIGMA FACTOR SIGZ"/>
    <property type="match status" value="1"/>
</dbReference>
<comment type="similarity">
    <text evidence="1">Belongs to the sigma-70 factor family. ECF subfamily.</text>
</comment>